<keyword evidence="3" id="KW-0808">Transferase</keyword>
<keyword evidence="2" id="KW-1003">Cell membrane</keyword>
<evidence type="ECO:0000256" key="6">
    <source>
        <dbReference type="ARBA" id="ARBA00023136"/>
    </source>
</evidence>
<evidence type="ECO:0000313" key="9">
    <source>
        <dbReference type="EMBL" id="MCK9876512.1"/>
    </source>
</evidence>
<feature type="transmembrane region" description="Helical" evidence="8">
    <location>
        <begin position="12"/>
        <end position="33"/>
    </location>
</feature>
<keyword evidence="10" id="KW-1185">Reference proteome</keyword>
<dbReference type="InterPro" id="IPR018584">
    <property type="entry name" value="GT87"/>
</dbReference>
<evidence type="ECO:0000313" key="10">
    <source>
        <dbReference type="Proteomes" id="UP001201873"/>
    </source>
</evidence>
<reference evidence="9 10" key="1">
    <citation type="submission" date="2022-04" db="EMBL/GenBank/DDBJ databases">
        <title>Genome diversity in the genus Frankia.</title>
        <authorList>
            <person name="Carlos-Shanley C."/>
            <person name="Hahn D."/>
        </authorList>
    </citation>
    <scope>NUCLEOTIDE SEQUENCE [LARGE SCALE GENOMIC DNA]</scope>
    <source>
        <strain evidence="9 10">Ag45/Mut15</strain>
    </source>
</reference>
<evidence type="ECO:0000256" key="4">
    <source>
        <dbReference type="ARBA" id="ARBA00022692"/>
    </source>
</evidence>
<dbReference type="Pfam" id="PF09594">
    <property type="entry name" value="GT87"/>
    <property type="match status" value="1"/>
</dbReference>
<feature type="transmembrane region" description="Helical" evidence="8">
    <location>
        <begin position="302"/>
        <end position="327"/>
    </location>
</feature>
<feature type="transmembrane region" description="Helical" evidence="8">
    <location>
        <begin position="269"/>
        <end position="290"/>
    </location>
</feature>
<evidence type="ECO:0000256" key="5">
    <source>
        <dbReference type="ARBA" id="ARBA00022989"/>
    </source>
</evidence>
<comment type="caution">
    <text evidence="9">The sequence shown here is derived from an EMBL/GenBank/DDBJ whole genome shotgun (WGS) entry which is preliminary data.</text>
</comment>
<evidence type="ECO:0000256" key="3">
    <source>
        <dbReference type="ARBA" id="ARBA00022679"/>
    </source>
</evidence>
<feature type="transmembrane region" description="Helical" evidence="8">
    <location>
        <begin position="204"/>
        <end position="224"/>
    </location>
</feature>
<proteinExistence type="inferred from homology"/>
<feature type="transmembrane region" description="Helical" evidence="8">
    <location>
        <begin position="90"/>
        <end position="109"/>
    </location>
</feature>
<evidence type="ECO:0000256" key="7">
    <source>
        <dbReference type="ARBA" id="ARBA00024033"/>
    </source>
</evidence>
<keyword evidence="6 8" id="KW-0472">Membrane</keyword>
<protein>
    <submittedName>
        <fullName evidence="9">Glycosyltransferase 87 family protein</fullName>
    </submittedName>
</protein>
<dbReference type="EMBL" id="JALKFT010000010">
    <property type="protein sequence ID" value="MCK9876512.1"/>
    <property type="molecule type" value="Genomic_DNA"/>
</dbReference>
<feature type="transmembrane region" description="Helical" evidence="8">
    <location>
        <begin position="177"/>
        <end position="198"/>
    </location>
</feature>
<evidence type="ECO:0000256" key="1">
    <source>
        <dbReference type="ARBA" id="ARBA00004651"/>
    </source>
</evidence>
<name>A0ABT0JY88_9ACTN</name>
<comment type="similarity">
    <text evidence="7">Belongs to the glycosyltransferase 87 family.</text>
</comment>
<feature type="transmembrane region" description="Helical" evidence="8">
    <location>
        <begin position="339"/>
        <end position="357"/>
    </location>
</feature>
<keyword evidence="5 8" id="KW-1133">Transmembrane helix</keyword>
<sequence length="458" mass="47787">MNPKVVASAGFQAALALLGVLVIIAFVVVSMLSRQTDIQVYRMGGSAIRHGGDLYSAVDPNSDLPFTYTPFAAVLFVPVSILPWRLSQGSWTVLVAVALYLFCAVSCSAVRGSAVRGSAVRGSANSGRLVAYGSIAGAALLLEPIRRNFELGQINIVLALLIAVDLFGRRARLPRGVLIGVAAGVKLTPLIFLPYLLVTRRWRSAGWAAVAFLGTIAAGFAVSFRSSSIYWGSTVLDVDHVGGVPFVGNQSLLGLLSRLMSGADRARPLYLPLAGAVMLIGLVVCGLLHHGGRRLLADLTCALTGLLVSPISWSHHWVWLVPVLLYLGCHPDRPAWGRCGAIVGGALFTLAPIWWVPSTGDVEFTHHGWQLVAGNCYVGAGLLLFTLLAIHALVLAVRMPAVGGVRAPVDSDSGYLDVGVGAAMAPVVAHAGGPVAGRAVASVVGPAALPRMPDGAAP</sequence>
<keyword evidence="4 8" id="KW-0812">Transmembrane</keyword>
<feature type="transmembrane region" description="Helical" evidence="8">
    <location>
        <begin position="377"/>
        <end position="397"/>
    </location>
</feature>
<organism evidence="9 10">
    <name type="scientific">Frankia umida</name>
    <dbReference type="NCBI Taxonomy" id="573489"/>
    <lineage>
        <taxon>Bacteria</taxon>
        <taxon>Bacillati</taxon>
        <taxon>Actinomycetota</taxon>
        <taxon>Actinomycetes</taxon>
        <taxon>Frankiales</taxon>
        <taxon>Frankiaceae</taxon>
        <taxon>Frankia</taxon>
    </lineage>
</organism>
<feature type="transmembrane region" description="Helical" evidence="8">
    <location>
        <begin position="66"/>
        <end position="84"/>
    </location>
</feature>
<evidence type="ECO:0000256" key="2">
    <source>
        <dbReference type="ARBA" id="ARBA00022475"/>
    </source>
</evidence>
<accession>A0ABT0JY88</accession>
<evidence type="ECO:0000256" key="8">
    <source>
        <dbReference type="SAM" id="Phobius"/>
    </source>
</evidence>
<gene>
    <name evidence="9" type="ORF">MXD59_12125</name>
</gene>
<dbReference type="Proteomes" id="UP001201873">
    <property type="component" value="Unassembled WGS sequence"/>
</dbReference>
<comment type="subcellular location">
    <subcellularLocation>
        <location evidence="1">Cell membrane</location>
        <topology evidence="1">Multi-pass membrane protein</topology>
    </subcellularLocation>
</comment>